<dbReference type="AlphaFoldDB" id="A0A1U9KHP1"/>
<feature type="transmembrane region" description="Helical" evidence="3">
    <location>
        <begin position="184"/>
        <end position="207"/>
    </location>
</feature>
<evidence type="ECO:0000256" key="3">
    <source>
        <dbReference type="SAM" id="Phobius"/>
    </source>
</evidence>
<dbReference type="InterPro" id="IPR006135">
    <property type="entry name" value="T3SS_substrate_exporter"/>
</dbReference>
<reference evidence="4 5" key="1">
    <citation type="submission" date="2016-03" db="EMBL/GenBank/DDBJ databases">
        <title>Acetic acid bacteria sequencing.</title>
        <authorList>
            <person name="Brandt J."/>
            <person name="Jakob F."/>
            <person name="Vogel R.F."/>
        </authorList>
    </citation>
    <scope>NUCLEOTIDE SEQUENCE [LARGE SCALE GENOMIC DNA]</scope>
    <source>
        <strain evidence="4 5">TMW2.1153</strain>
    </source>
</reference>
<evidence type="ECO:0000313" key="5">
    <source>
        <dbReference type="Proteomes" id="UP000188937"/>
    </source>
</evidence>
<keyword evidence="3" id="KW-1133">Transmembrane helix</keyword>
<dbReference type="GO" id="GO:0005886">
    <property type="term" value="C:plasma membrane"/>
    <property type="evidence" value="ECO:0007669"/>
    <property type="project" value="TreeGrafter"/>
</dbReference>
<dbReference type="KEGG" id="aace:A0U92_11570"/>
<keyword evidence="3" id="KW-0472">Membrane</keyword>
<dbReference type="eggNOG" id="COG1377">
    <property type="taxonomic scope" value="Bacteria"/>
</dbReference>
<proteinExistence type="inferred from homology"/>
<sequence>MAESGAGDNTEAPTGRKLEQAREQGNIAQSRELHIFSGLGLATIALVMIVPASARSFISQMAGLCDHVEQIRLDPSTVAFLLEMSCKMLMMLSFPVIIAAVAGGIATAAMQSGFLFRPEALVPDIGRLNPLKGVKKMFGVSSLIEALKSILKVIVFSLILYAVVKDVLVLAPRTMFWSAETFSAQISKITLRILISVLVVQIGIIVLDEGWTRYKRLQDLKMSRQDIKDEMKDSEGDPHVKGRQRQLRMQRNRKLIRKAVQSATVVVTNPTHYAVALSYEVGTSGAPKIVAKGADELAGRIREFAYEAKVPVISNPPLARSLYKLPEDVEIPYEYFQAVAAIIAYVWRLKQPAGTQRKPVL</sequence>
<evidence type="ECO:0000256" key="2">
    <source>
        <dbReference type="SAM" id="MobiDB-lite"/>
    </source>
</evidence>
<dbReference type="SUPFAM" id="SSF160544">
    <property type="entry name" value="EscU C-terminal domain-like"/>
    <property type="match status" value="1"/>
</dbReference>
<evidence type="ECO:0000313" key="4">
    <source>
        <dbReference type="EMBL" id="AQS85321.1"/>
    </source>
</evidence>
<comment type="similarity">
    <text evidence="1">Belongs to the type III secretion exporter family.</text>
</comment>
<dbReference type="GO" id="GO:0009306">
    <property type="term" value="P:protein secretion"/>
    <property type="evidence" value="ECO:0007669"/>
    <property type="project" value="InterPro"/>
</dbReference>
<keyword evidence="5" id="KW-1185">Reference proteome</keyword>
<feature type="transmembrane region" description="Helical" evidence="3">
    <location>
        <begin position="92"/>
        <end position="116"/>
    </location>
</feature>
<dbReference type="RefSeq" id="WP_077813374.1">
    <property type="nucleotide sequence ID" value="NZ_CP014692.1"/>
</dbReference>
<feature type="transmembrane region" description="Helical" evidence="3">
    <location>
        <begin position="33"/>
        <end position="54"/>
    </location>
</feature>
<feature type="transmembrane region" description="Helical" evidence="3">
    <location>
        <begin position="137"/>
        <end position="164"/>
    </location>
</feature>
<accession>A0A1U9KHP1</accession>
<dbReference type="PANTHER" id="PTHR30531">
    <property type="entry name" value="FLAGELLAR BIOSYNTHETIC PROTEIN FLHB"/>
    <property type="match status" value="1"/>
</dbReference>
<dbReference type="PRINTS" id="PR00950">
    <property type="entry name" value="TYPE3IMSPROT"/>
</dbReference>
<dbReference type="Pfam" id="PF01312">
    <property type="entry name" value="Bac_export_2"/>
    <property type="match status" value="1"/>
</dbReference>
<dbReference type="Proteomes" id="UP000188937">
    <property type="component" value="Chromosome"/>
</dbReference>
<feature type="region of interest" description="Disordered" evidence="2">
    <location>
        <begin position="1"/>
        <end position="23"/>
    </location>
</feature>
<evidence type="ECO:0008006" key="6">
    <source>
        <dbReference type="Google" id="ProtNLM"/>
    </source>
</evidence>
<protein>
    <recommendedName>
        <fullName evidence="6">Flagellar biosynthetic protein FlhB</fullName>
    </recommendedName>
</protein>
<evidence type="ECO:0000256" key="1">
    <source>
        <dbReference type="ARBA" id="ARBA00010690"/>
    </source>
</evidence>
<dbReference type="OrthoDB" id="9807950at2"/>
<dbReference type="PANTHER" id="PTHR30531:SF12">
    <property type="entry name" value="FLAGELLAR BIOSYNTHETIC PROTEIN FLHB"/>
    <property type="match status" value="1"/>
</dbReference>
<gene>
    <name evidence="4" type="ORF">A0U92_11570</name>
</gene>
<keyword evidence="3" id="KW-0812">Transmembrane</keyword>
<dbReference type="STRING" id="435.A0U92_11570"/>
<name>A0A1U9KHP1_ACEAC</name>
<dbReference type="EMBL" id="CP014692">
    <property type="protein sequence ID" value="AQS85321.1"/>
    <property type="molecule type" value="Genomic_DNA"/>
</dbReference>
<organism evidence="4 5">
    <name type="scientific">Acetobacter aceti</name>
    <dbReference type="NCBI Taxonomy" id="435"/>
    <lineage>
        <taxon>Bacteria</taxon>
        <taxon>Pseudomonadati</taxon>
        <taxon>Pseudomonadota</taxon>
        <taxon>Alphaproteobacteria</taxon>
        <taxon>Acetobacterales</taxon>
        <taxon>Acetobacteraceae</taxon>
        <taxon>Acetobacter</taxon>
        <taxon>Acetobacter subgen. Acetobacter</taxon>
    </lineage>
</organism>
<dbReference type="InterPro" id="IPR029025">
    <property type="entry name" value="T3SS_substrate_exporter_C"/>
</dbReference>
<dbReference type="Gene3D" id="3.40.1690.10">
    <property type="entry name" value="secretion proteins EscU"/>
    <property type="match status" value="1"/>
</dbReference>